<evidence type="ECO:0000313" key="6">
    <source>
        <dbReference type="Proteomes" id="UP001172457"/>
    </source>
</evidence>
<dbReference type="Proteomes" id="UP001172457">
    <property type="component" value="Chromosome 4"/>
</dbReference>
<dbReference type="AlphaFoldDB" id="A0AA38T3A1"/>
<evidence type="ECO:0000256" key="2">
    <source>
        <dbReference type="ARBA" id="ARBA00011738"/>
    </source>
</evidence>
<evidence type="ECO:0000313" key="5">
    <source>
        <dbReference type="EMBL" id="KAJ9553604.1"/>
    </source>
</evidence>
<reference evidence="5" key="1">
    <citation type="submission" date="2023-03" db="EMBL/GenBank/DDBJ databases">
        <title>Chromosome-scale reference genome and RAD-based genetic map of yellow starthistle (Centaurea solstitialis) reveal putative structural variation and QTLs associated with invader traits.</title>
        <authorList>
            <person name="Reatini B."/>
            <person name="Cang F.A."/>
            <person name="Jiang Q."/>
            <person name="Mckibben M.T.W."/>
            <person name="Barker M.S."/>
            <person name="Rieseberg L.H."/>
            <person name="Dlugosch K.M."/>
        </authorList>
    </citation>
    <scope>NUCLEOTIDE SEQUENCE</scope>
    <source>
        <strain evidence="5">CAN-66</strain>
        <tissue evidence="5">Leaf</tissue>
    </source>
</reference>
<comment type="caution">
    <text evidence="5">The sequence shown here is derived from an EMBL/GenBank/DDBJ whole genome shotgun (WGS) entry which is preliminary data.</text>
</comment>
<keyword evidence="3 4" id="KW-0964">Secreted</keyword>
<comment type="subcellular location">
    <subcellularLocation>
        <location evidence="4">Secreted</location>
        <location evidence="4">Extracellular space</location>
        <location evidence="4">Apoplast</location>
    </subcellularLocation>
</comment>
<evidence type="ECO:0000256" key="4">
    <source>
        <dbReference type="RuleBase" id="RU363099"/>
    </source>
</evidence>
<dbReference type="PANTHER" id="PTHR46215:SF17">
    <property type="entry name" value="DIRIGENT PROTEIN"/>
    <property type="match status" value="1"/>
</dbReference>
<sequence length="316" mass="34016">MNLNLEVNNHSTSKPKPLAIIISPLISPSIYAFKNSEQKPLGISMEMPNPPSNLTSLACFFLLLFTTINQSLSARTIATPPSPPPISRHHKTMTFYMPNVLNSKPQHRPTTPPTTKANGQPIPFSKPLGLFPPVGGIQVPDSDSISSQSFGLSGVGSGITISDSTILQEELEFGMVNTIDVDLLERTNLYGLITLGKAKGMYVASLENGSSQMMAMTTSFAENEFRDELRFFGVHGTDVNSESHVAIIGGAGKYDGANGYATIKVVKLSSKIVKEDEESDVFLLIDWKADVALMWQLKPLGSSGSTADGLKTLGNI</sequence>
<gene>
    <name evidence="5" type="ORF">OSB04_017649</name>
</gene>
<dbReference type="GO" id="GO:0009699">
    <property type="term" value="P:phenylpropanoid biosynthetic process"/>
    <property type="evidence" value="ECO:0007669"/>
    <property type="project" value="UniProtKB-ARBA"/>
</dbReference>
<dbReference type="GO" id="GO:0048046">
    <property type="term" value="C:apoplast"/>
    <property type="evidence" value="ECO:0007669"/>
    <property type="project" value="UniProtKB-SubCell"/>
</dbReference>
<accession>A0AA38T3A1</accession>
<dbReference type="EMBL" id="JARYMX010000004">
    <property type="protein sequence ID" value="KAJ9553604.1"/>
    <property type="molecule type" value="Genomic_DNA"/>
</dbReference>
<dbReference type="PANTHER" id="PTHR46215">
    <property type="entry name" value="DIRIGENT PROTEIN 24-RELATED"/>
    <property type="match status" value="1"/>
</dbReference>
<organism evidence="5 6">
    <name type="scientific">Centaurea solstitialis</name>
    <name type="common">yellow star-thistle</name>
    <dbReference type="NCBI Taxonomy" id="347529"/>
    <lineage>
        <taxon>Eukaryota</taxon>
        <taxon>Viridiplantae</taxon>
        <taxon>Streptophyta</taxon>
        <taxon>Embryophyta</taxon>
        <taxon>Tracheophyta</taxon>
        <taxon>Spermatophyta</taxon>
        <taxon>Magnoliopsida</taxon>
        <taxon>eudicotyledons</taxon>
        <taxon>Gunneridae</taxon>
        <taxon>Pentapetalae</taxon>
        <taxon>asterids</taxon>
        <taxon>campanulids</taxon>
        <taxon>Asterales</taxon>
        <taxon>Asteraceae</taxon>
        <taxon>Carduoideae</taxon>
        <taxon>Cardueae</taxon>
        <taxon>Centaureinae</taxon>
        <taxon>Centaurea</taxon>
    </lineage>
</organism>
<dbReference type="Pfam" id="PF03018">
    <property type="entry name" value="Dirigent"/>
    <property type="match status" value="1"/>
</dbReference>
<dbReference type="InterPro" id="IPR044859">
    <property type="entry name" value="Allene_oxi_cyc_Dirigent"/>
</dbReference>
<protein>
    <recommendedName>
        <fullName evidence="4">Dirigent protein</fullName>
    </recommendedName>
</protein>
<dbReference type="InterPro" id="IPR004265">
    <property type="entry name" value="Dirigent"/>
</dbReference>
<keyword evidence="6" id="KW-1185">Reference proteome</keyword>
<name>A0AA38T3A1_9ASTR</name>
<dbReference type="Gene3D" id="2.40.480.10">
    <property type="entry name" value="Allene oxide cyclase-like"/>
    <property type="match status" value="1"/>
</dbReference>
<keyword evidence="4" id="KW-0052">Apoplast</keyword>
<comment type="similarity">
    <text evidence="1 4">Belongs to the plant dirigent protein family.</text>
</comment>
<proteinExistence type="inferred from homology"/>
<comment type="subunit">
    <text evidence="2 4">Homodimer.</text>
</comment>
<comment type="function">
    <text evidence="4">Dirigent proteins impart stereoselectivity on the phenoxy radical-coupling reaction, yielding optically active lignans from two molecules of coniferyl alcohol in the biosynthesis of lignans, flavonolignans, and alkaloids and thus plays a central role in plant secondary metabolism.</text>
</comment>
<evidence type="ECO:0000256" key="1">
    <source>
        <dbReference type="ARBA" id="ARBA00010746"/>
    </source>
</evidence>
<evidence type="ECO:0000256" key="3">
    <source>
        <dbReference type="ARBA" id="ARBA00022525"/>
    </source>
</evidence>